<evidence type="ECO:0000313" key="2">
    <source>
        <dbReference type="Proteomes" id="UP000825388"/>
    </source>
</evidence>
<name>A0AAW4RHP0_XANCI</name>
<sequence>MKVDIKLDGIGDVVGLLQSLPAEVVSKRGGPVKLALAKGARFLRDRAKENLQRQITADGDDSTGTTVKAVIASRGKAPTGTKGERQLVRVRRVSFVNAKGARTSTRRAAQLMEYGSALQPARPWLRPAVQRRGSQVIDIVTEDLLTRLDRLTKKLAKQGRVVR</sequence>
<dbReference type="EMBL" id="LOKL01000101">
    <property type="protein sequence ID" value="MBZ3923797.1"/>
    <property type="molecule type" value="Genomic_DNA"/>
</dbReference>
<accession>A0AAW4RHP0</accession>
<reference evidence="1" key="1">
    <citation type="submission" date="2015-12" db="EMBL/GenBank/DDBJ databases">
        <authorList>
            <person name="Bansal K."/>
            <person name="Midha S."/>
            <person name="Patil P.B."/>
        </authorList>
    </citation>
    <scope>NUCLEOTIDE SEQUENCE</scope>
    <source>
        <strain evidence="1">LMG867</strain>
    </source>
</reference>
<comment type="caution">
    <text evidence="1">The sequence shown here is derived from an EMBL/GenBank/DDBJ whole genome shotgun (WGS) entry which is preliminary data.</text>
</comment>
<protein>
    <recommendedName>
        <fullName evidence="3">Phage virion morphogenesis protein</fullName>
    </recommendedName>
</protein>
<gene>
    <name evidence="1" type="ORF">Xseb_07650</name>
</gene>
<proteinExistence type="predicted"/>
<dbReference type="AlphaFoldDB" id="A0AAW4RHP0"/>
<evidence type="ECO:0008006" key="3">
    <source>
        <dbReference type="Google" id="ProtNLM"/>
    </source>
</evidence>
<organism evidence="1 2">
    <name type="scientific">Xanthomonas citri pv. sesbaniae</name>
    <dbReference type="NCBI Taxonomy" id="473425"/>
    <lineage>
        <taxon>Bacteria</taxon>
        <taxon>Pseudomonadati</taxon>
        <taxon>Pseudomonadota</taxon>
        <taxon>Gammaproteobacteria</taxon>
        <taxon>Lysobacterales</taxon>
        <taxon>Lysobacteraceae</taxon>
        <taxon>Xanthomonas</taxon>
    </lineage>
</organism>
<dbReference type="Proteomes" id="UP000825388">
    <property type="component" value="Unassembled WGS sequence"/>
</dbReference>
<evidence type="ECO:0000313" key="1">
    <source>
        <dbReference type="EMBL" id="MBZ3923797.1"/>
    </source>
</evidence>